<accession>A0A3Q0JDW5</accession>
<reference evidence="13" key="1">
    <citation type="submission" date="2025-08" db="UniProtKB">
        <authorList>
            <consortium name="RefSeq"/>
        </authorList>
    </citation>
    <scope>IDENTIFICATION</scope>
</reference>
<dbReference type="InterPro" id="IPR011545">
    <property type="entry name" value="DEAD/DEAH_box_helicase_dom"/>
</dbReference>
<comment type="subcellular location">
    <subcellularLocation>
        <location evidence="1">Cytoplasm</location>
    </subcellularLocation>
</comment>
<evidence type="ECO:0000256" key="7">
    <source>
        <dbReference type="ARBA" id="ARBA00022840"/>
    </source>
</evidence>
<sequence>MFTADISIRSSNGSNIAACNKTDYVVIQIAGDVYIMWLHFYKPMLQPYAPSSTYKLKAHGSWHVSKHIVRDFYNFILKRLLKRSQRIKMKPISKSIESFRHAGDVALTELVKLLIIDEVHLLHGDRGPVIEALVARTLRQTVSGDDKTTILRLCLKTPKPNPTYHLEIFSRSWVISLQIGQEVFKGVKSLNRIQSLVYDTAYHTNENLLICAPTGAGKTNVAMLTIAHQIKQHISQVTRHNTALLFDLIGFERFNLIESLLKHRDEILAAEAAQSSALQMPKLAALSSKENQNVINRSTSANGNFDFNRPDCGTEMYNAKHGCYVHIGILDVLQIFGRAGRPQYNTSDLGRTASNYYIKHNDIELFTEHMTKVLDDVGILSMISQAHEFEQLKVLDDVGILSMISQAHEFEQLKVRDEELFQGTEMYNAKHGCYVHIGILDVLQIFGRAGRPQYNTSGHATIITPHEKLNHYLSLLTNQIPIESNFVANLADNLNAEVALGTIGNIDEAVRWLSYSYLHVRMRINPREYGISYDEVATDPDLIQHRTTLIENAAQILDKAHMIRFNMRTRDLAITDLGRTASNYYIKHNDIELFTEHMTKVLDDVGILSMISQAHEFEQLKVRDEELHELDNLTQECCEIPIRGGSENVHGKVNILLQTLLSRGRVNSFSLVSDLEYVNQNVIRIIRALFEITLHRNNAIMAARFLKFALMFETKQWPHETPLRQIKLVTNRGYQSPILKPDILNKIEQRGLTVEDLREMPAKEISYMLRDPHVGDKVKQCAWEIPLLEIESKLLPITRTVLKIHLTIKANFSWNDKNKSTYAEPFWIWVEDPDSDFIYHSEYFLLSKKQVITKSEESLIMTIPLSDPLPNQYLIRAMSDRYLGSVVQHSMSFKHLIVPELHPPHTNLLELQPLPVSALQQPQYESLYKFSHFNPIQTQIFHCLYHTDNNVLLGAPTGSGKTIAAEITCFRVFKQCPEAKVVYIAPLKALVKERVADWKVKFEARLKKKVVELTGDVTPDIQAISSASVIVTTPEKWDGVSRSWQNRNYVQSVALIIIDEIHLLGEDRGPVLEVIVSRVNFISSYTKRNVRLVGLSTALANAKDLATWLNITKQGMYNFRPSVRPVPLEVHISGFPGKQYCPRMAKMNKPIYTAIKQHSPEKPVMIFVSSRRQTRLTAIDLITILACETNPKMWVHTSDAEMDNIVDNIKDSNLKLTIAFGIGFHHAGLVESDRKIVENLFVGLKIQVLIATATLAWGVNFPAHLVIVKGTEYYDGKCKRYVDMPITDVLQMMGRAGRPQFDDSGVAVVMVHDAKKNYYKKFLYEPFPVESSLLPVLPDHFNAEIVARTIRTTQEAVDYLTWTYFIRRLLQNPMYYNLASLDGQDYTQYLANLVDEAFTKLLDARCIEIDDQDCRSVAPTSMGRIASYYYLSHSTMLTYQQLLKPDLNLAELLAVMCSSYEYSLLPVRHNEEHLNEALCKQCPLPIDPMTFDSANMKAFILLQAHFSRLDLSEYTDYLTDLKSVLDQSIRIIQALIDVTAEYGWLSCVISLQHLMQMIIQAVWLQDSPLLQLPHVVKENLHLFRNKNPNTLPGLVTCRTYSDLSRVLLPHFDDGQIDQIHRVLSIMPLINVDITLLLPKDINVDVTASSDEDGDSTLTTTSPSTSDQMIPMDDTPVSIQPGKVYTLLVQMRNAHRNRENTVYAPKYSKPKQEGWFLTLGYPRNEELISLKRIYFGRKPDLMNYISFNSPSQRGSFELSLDLISDSYLGLDQQFSLRFHVERPVM</sequence>
<dbReference type="InterPro" id="IPR057842">
    <property type="entry name" value="WH_MER3"/>
</dbReference>
<dbReference type="FunFam" id="2.60.40.150:FF:000004">
    <property type="entry name" value="RNA helicase, activating signal cointegrator 1"/>
    <property type="match status" value="1"/>
</dbReference>
<dbReference type="Pfam" id="PF00270">
    <property type="entry name" value="DEAD"/>
    <property type="match status" value="2"/>
</dbReference>
<dbReference type="SUPFAM" id="SSF46785">
    <property type="entry name" value="Winged helix' DNA-binding domain"/>
    <property type="match status" value="2"/>
</dbReference>
<evidence type="ECO:0000256" key="5">
    <source>
        <dbReference type="ARBA" id="ARBA00022801"/>
    </source>
</evidence>
<dbReference type="CDD" id="cd18022">
    <property type="entry name" value="DEXHc_ASCC3_2"/>
    <property type="match status" value="1"/>
</dbReference>
<dbReference type="InterPro" id="IPR014001">
    <property type="entry name" value="Helicase_ATP-bd"/>
</dbReference>
<dbReference type="GO" id="GO:0005737">
    <property type="term" value="C:cytoplasm"/>
    <property type="evidence" value="ECO:0007669"/>
    <property type="project" value="UniProtKB-SubCell"/>
</dbReference>
<dbReference type="Pfam" id="PF02889">
    <property type="entry name" value="Sec63"/>
    <property type="match status" value="3"/>
</dbReference>
<dbReference type="GO" id="GO:0004386">
    <property type="term" value="F:helicase activity"/>
    <property type="evidence" value="ECO:0007669"/>
    <property type="project" value="UniProtKB-KW"/>
</dbReference>
<feature type="compositionally biased region" description="Low complexity" evidence="9">
    <location>
        <begin position="1655"/>
        <end position="1665"/>
    </location>
</feature>
<dbReference type="SMART" id="SM00490">
    <property type="entry name" value="HELICc"/>
    <property type="match status" value="1"/>
</dbReference>
<dbReference type="InterPro" id="IPR014756">
    <property type="entry name" value="Ig_E-set"/>
</dbReference>
<dbReference type="PROSITE" id="PS51192">
    <property type="entry name" value="HELICASE_ATP_BIND_1"/>
    <property type="match status" value="1"/>
</dbReference>
<keyword evidence="3" id="KW-0677">Repeat</keyword>
<evidence type="ECO:0000256" key="4">
    <source>
        <dbReference type="ARBA" id="ARBA00022741"/>
    </source>
</evidence>
<dbReference type="FunFam" id="1.10.3380.10:FF:000002">
    <property type="entry name" value="Activating signal cointegrator 1 complex subunit 3"/>
    <property type="match status" value="1"/>
</dbReference>
<evidence type="ECO:0000259" key="11">
    <source>
        <dbReference type="PROSITE" id="PS51194"/>
    </source>
</evidence>
<keyword evidence="6" id="KW-0347">Helicase</keyword>
<dbReference type="GO" id="GO:0016787">
    <property type="term" value="F:hydrolase activity"/>
    <property type="evidence" value="ECO:0007669"/>
    <property type="project" value="UniProtKB-KW"/>
</dbReference>
<dbReference type="FunFam" id="3.40.50.300:FF:000198">
    <property type="entry name" value="Activating signal cointegrator 1 complex subunit"/>
    <property type="match status" value="1"/>
</dbReference>
<protein>
    <submittedName>
        <fullName evidence="13">Activating signal cointegrator 1 complex subunit 3</fullName>
    </submittedName>
</protein>
<evidence type="ECO:0000256" key="3">
    <source>
        <dbReference type="ARBA" id="ARBA00022737"/>
    </source>
</evidence>
<dbReference type="SUPFAM" id="SSF52540">
    <property type="entry name" value="P-loop containing nucleoside triphosphate hydrolases"/>
    <property type="match status" value="4"/>
</dbReference>
<keyword evidence="7" id="KW-0067">ATP-binding</keyword>
<evidence type="ECO:0000256" key="1">
    <source>
        <dbReference type="ARBA" id="ARBA00004496"/>
    </source>
</evidence>
<feature type="domain" description="Helicase C-terminal" evidence="11">
    <location>
        <begin position="1147"/>
        <end position="1358"/>
    </location>
</feature>
<dbReference type="PIRSF" id="PIRSF039073">
    <property type="entry name" value="BRR2"/>
    <property type="match status" value="1"/>
</dbReference>
<dbReference type="InterPro" id="IPR004179">
    <property type="entry name" value="Sec63-dom"/>
</dbReference>
<dbReference type="InterPro" id="IPR050474">
    <property type="entry name" value="Hel308_SKI2-like"/>
</dbReference>
<evidence type="ECO:0000313" key="12">
    <source>
        <dbReference type="Proteomes" id="UP000079169"/>
    </source>
</evidence>
<evidence type="ECO:0000313" key="13">
    <source>
        <dbReference type="RefSeq" id="XP_026686682.1"/>
    </source>
</evidence>
<dbReference type="SUPFAM" id="SSF158702">
    <property type="entry name" value="Sec63 N-terminal domain-like"/>
    <property type="match status" value="2"/>
</dbReference>
<dbReference type="InterPro" id="IPR001650">
    <property type="entry name" value="Helicase_C-like"/>
</dbReference>
<evidence type="ECO:0000256" key="9">
    <source>
        <dbReference type="SAM" id="MobiDB-lite"/>
    </source>
</evidence>
<dbReference type="PANTHER" id="PTHR47961">
    <property type="entry name" value="DNA POLYMERASE THETA, PUTATIVE (AFU_ORTHOLOGUE AFUA_1G05260)-RELATED"/>
    <property type="match status" value="1"/>
</dbReference>
<dbReference type="STRING" id="121845.A0A3Q0JDW5"/>
<evidence type="ECO:0000259" key="10">
    <source>
        <dbReference type="PROSITE" id="PS51192"/>
    </source>
</evidence>
<dbReference type="FunFam" id="1.10.3380.10:FF:000001">
    <property type="entry name" value="U5 small nuclear ribonucleoprotein helicase"/>
    <property type="match status" value="1"/>
</dbReference>
<dbReference type="Gene3D" id="1.10.150.20">
    <property type="entry name" value="5' to 3' exonuclease, C-terminal subdomain"/>
    <property type="match status" value="1"/>
</dbReference>
<evidence type="ECO:0000256" key="2">
    <source>
        <dbReference type="ARBA" id="ARBA00022490"/>
    </source>
</evidence>
<dbReference type="PANTHER" id="PTHR47961:SF4">
    <property type="entry name" value="ACTIVATING SIGNAL COINTEGRATOR 1 COMPLEX SUBUNIT 3"/>
    <property type="match status" value="1"/>
</dbReference>
<dbReference type="PaxDb" id="121845-A0A3Q0JDW5"/>
<dbReference type="PROSITE" id="PS51194">
    <property type="entry name" value="HELICASE_CTER"/>
    <property type="match status" value="1"/>
</dbReference>
<name>A0A3Q0JDW5_DIACI</name>
<feature type="region of interest" description="Disordered" evidence="9">
    <location>
        <begin position="1647"/>
        <end position="1671"/>
    </location>
</feature>
<dbReference type="Gene3D" id="1.10.10.10">
    <property type="entry name" value="Winged helix-like DNA-binding domain superfamily/Winged helix DNA-binding domain"/>
    <property type="match status" value="2"/>
</dbReference>
<evidence type="ECO:0000256" key="8">
    <source>
        <dbReference type="ARBA" id="ARBA00054527"/>
    </source>
</evidence>
<dbReference type="KEGG" id="dci:103519337"/>
<dbReference type="CDD" id="cd18795">
    <property type="entry name" value="SF2_C_Ski2"/>
    <property type="match status" value="1"/>
</dbReference>
<dbReference type="InterPro" id="IPR036390">
    <property type="entry name" value="WH_DNA-bd_sf"/>
</dbReference>
<dbReference type="GeneID" id="103519337"/>
<dbReference type="Pfam" id="PF23445">
    <property type="entry name" value="WHD_SNRNP200"/>
    <property type="match status" value="2"/>
</dbReference>
<dbReference type="FunFam" id="1.10.10.10:FF:000012">
    <property type="entry name" value="U5 small nuclear ribonucleoprotein helicase"/>
    <property type="match status" value="1"/>
</dbReference>
<dbReference type="FunFam" id="1.10.10.10:FF:000024">
    <property type="entry name" value="U5 small nuclear ribonucleoprotein helicase"/>
    <property type="match status" value="1"/>
</dbReference>
<dbReference type="Gene3D" id="1.10.3380.10">
    <property type="entry name" value="Sec63 N-terminal domain-like domain"/>
    <property type="match status" value="3"/>
</dbReference>
<comment type="function">
    <text evidence="8">Catalyzes the ATP-dependent unwinding of U4/U6 RNA duplices, an essential step in the assembly of a catalytically active spliceosome. Plays a role in pre-mRNA splicing.</text>
</comment>
<dbReference type="InterPro" id="IPR027417">
    <property type="entry name" value="P-loop_NTPase"/>
</dbReference>
<dbReference type="Pfam" id="PF00271">
    <property type="entry name" value="Helicase_C"/>
    <property type="match status" value="1"/>
</dbReference>
<dbReference type="SUPFAM" id="SSF81296">
    <property type="entry name" value="E set domains"/>
    <property type="match status" value="1"/>
</dbReference>
<dbReference type="FunFam" id="2.60.40.150:FF:000113">
    <property type="entry name" value="activating signal cointegrator 1 complex subunit 3"/>
    <property type="match status" value="1"/>
</dbReference>
<dbReference type="FunFam" id="3.40.50.300:FF:000231">
    <property type="entry name" value="Activating signal cointegrator 1 complex subunit 3"/>
    <property type="match status" value="1"/>
</dbReference>
<evidence type="ECO:0000256" key="6">
    <source>
        <dbReference type="ARBA" id="ARBA00022806"/>
    </source>
</evidence>
<keyword evidence="12" id="KW-1185">Reference proteome</keyword>
<keyword evidence="5" id="KW-0378">Hydrolase</keyword>
<dbReference type="GO" id="GO:0005524">
    <property type="term" value="F:ATP binding"/>
    <property type="evidence" value="ECO:0007669"/>
    <property type="project" value="UniProtKB-KW"/>
</dbReference>
<dbReference type="SMART" id="SM00973">
    <property type="entry name" value="Sec63"/>
    <property type="match status" value="2"/>
</dbReference>
<dbReference type="Proteomes" id="UP000079169">
    <property type="component" value="Unplaced"/>
</dbReference>
<dbReference type="Gene3D" id="2.60.40.150">
    <property type="entry name" value="C2 domain"/>
    <property type="match status" value="2"/>
</dbReference>
<dbReference type="GO" id="GO:0180022">
    <property type="term" value="C:RQC-trigger complex"/>
    <property type="evidence" value="ECO:0007669"/>
    <property type="project" value="UniProtKB-ARBA"/>
</dbReference>
<organism evidence="12 13">
    <name type="scientific">Diaphorina citri</name>
    <name type="common">Asian citrus psyllid</name>
    <dbReference type="NCBI Taxonomy" id="121845"/>
    <lineage>
        <taxon>Eukaryota</taxon>
        <taxon>Metazoa</taxon>
        <taxon>Ecdysozoa</taxon>
        <taxon>Arthropoda</taxon>
        <taxon>Hexapoda</taxon>
        <taxon>Insecta</taxon>
        <taxon>Pterygota</taxon>
        <taxon>Neoptera</taxon>
        <taxon>Paraneoptera</taxon>
        <taxon>Hemiptera</taxon>
        <taxon>Sternorrhyncha</taxon>
        <taxon>Psylloidea</taxon>
        <taxon>Psyllidae</taxon>
        <taxon>Diaphorininae</taxon>
        <taxon>Diaphorina</taxon>
    </lineage>
</organism>
<keyword evidence="4" id="KW-0547">Nucleotide-binding</keyword>
<proteinExistence type="predicted"/>
<keyword evidence="2" id="KW-0963">Cytoplasm</keyword>
<gene>
    <name evidence="13" type="primary">LOC103519337</name>
</gene>
<feature type="domain" description="Helicase ATP-binding" evidence="10">
    <location>
        <begin position="942"/>
        <end position="1117"/>
    </location>
</feature>
<dbReference type="Gene3D" id="3.40.50.300">
    <property type="entry name" value="P-loop containing nucleotide triphosphate hydrolases"/>
    <property type="match status" value="6"/>
</dbReference>
<dbReference type="InterPro" id="IPR035892">
    <property type="entry name" value="C2_domain_sf"/>
</dbReference>
<dbReference type="RefSeq" id="XP_026686682.1">
    <property type="nucleotide sequence ID" value="XM_026830881.1"/>
</dbReference>
<dbReference type="SMART" id="SM00487">
    <property type="entry name" value="DEXDc"/>
    <property type="match status" value="1"/>
</dbReference>
<dbReference type="GO" id="GO:0003676">
    <property type="term" value="F:nucleic acid binding"/>
    <property type="evidence" value="ECO:0007669"/>
    <property type="project" value="InterPro"/>
</dbReference>
<dbReference type="InterPro" id="IPR036388">
    <property type="entry name" value="WH-like_DNA-bd_sf"/>
</dbReference>